<proteinExistence type="predicted"/>
<name>A0ACA9NEN2_9GLOM</name>
<comment type="caution">
    <text evidence="1">The sequence shown here is derived from an EMBL/GenBank/DDBJ whole genome shotgun (WGS) entry which is preliminary data.</text>
</comment>
<accession>A0ACA9NEN2</accession>
<reference evidence="1" key="1">
    <citation type="submission" date="2021-06" db="EMBL/GenBank/DDBJ databases">
        <authorList>
            <person name="Kallberg Y."/>
            <person name="Tangrot J."/>
            <person name="Rosling A."/>
        </authorList>
    </citation>
    <scope>NUCLEOTIDE SEQUENCE</scope>
    <source>
        <strain evidence="1">IL203A</strain>
    </source>
</reference>
<evidence type="ECO:0000313" key="1">
    <source>
        <dbReference type="EMBL" id="CAG8652735.1"/>
    </source>
</evidence>
<gene>
    <name evidence="1" type="ORF">DHETER_LOCUS9378</name>
</gene>
<feature type="non-terminal residue" evidence="1">
    <location>
        <position position="1"/>
    </location>
</feature>
<organism evidence="1 2">
    <name type="scientific">Dentiscutata heterogama</name>
    <dbReference type="NCBI Taxonomy" id="1316150"/>
    <lineage>
        <taxon>Eukaryota</taxon>
        <taxon>Fungi</taxon>
        <taxon>Fungi incertae sedis</taxon>
        <taxon>Mucoromycota</taxon>
        <taxon>Glomeromycotina</taxon>
        <taxon>Glomeromycetes</taxon>
        <taxon>Diversisporales</taxon>
        <taxon>Gigasporaceae</taxon>
        <taxon>Dentiscutata</taxon>
    </lineage>
</organism>
<keyword evidence="2" id="KW-1185">Reference proteome</keyword>
<feature type="non-terminal residue" evidence="1">
    <location>
        <position position="191"/>
    </location>
</feature>
<protein>
    <submittedName>
        <fullName evidence="1">12499_t:CDS:1</fullName>
    </submittedName>
</protein>
<evidence type="ECO:0000313" key="2">
    <source>
        <dbReference type="Proteomes" id="UP000789702"/>
    </source>
</evidence>
<dbReference type="Proteomes" id="UP000789702">
    <property type="component" value="Unassembled WGS sequence"/>
</dbReference>
<sequence>LFEDGMNINENKLTIKHAIDYIADAWSNVSEVTITNCWKKTGILPIVTENDIFDAMQVQQDTLTHEKENTDQLIIDNLNNNDPYTNSLSAALNEFFYSLDEEIPTEDILNENDIIDLIQNEMRNKDDDPNHSDDSEEEPELISLSDARKSLYTWITFCEQQQTDEFKIEDINMFKKHLKIIKRLEFQAKKQ</sequence>
<dbReference type="EMBL" id="CAJVPU010016378">
    <property type="protein sequence ID" value="CAG8652735.1"/>
    <property type="molecule type" value="Genomic_DNA"/>
</dbReference>